<protein>
    <submittedName>
        <fullName evidence="2">Uncharacterized protein</fullName>
    </submittedName>
</protein>
<reference evidence="2" key="2">
    <citation type="journal article" date="2015" name="Data Brief">
        <title>Shoot transcriptome of the giant reed, Arundo donax.</title>
        <authorList>
            <person name="Barrero R.A."/>
            <person name="Guerrero F.D."/>
            <person name="Moolhuijzen P."/>
            <person name="Goolsby J.A."/>
            <person name="Tidwell J."/>
            <person name="Bellgard S.E."/>
            <person name="Bellgard M.I."/>
        </authorList>
    </citation>
    <scope>NUCLEOTIDE SEQUENCE</scope>
    <source>
        <tissue evidence="2">Shoot tissue taken approximately 20 cm above the soil surface</tissue>
    </source>
</reference>
<feature type="compositionally biased region" description="Basic and acidic residues" evidence="1">
    <location>
        <begin position="1"/>
        <end position="13"/>
    </location>
</feature>
<organism evidence="2">
    <name type="scientific">Arundo donax</name>
    <name type="common">Giant reed</name>
    <name type="synonym">Donax arundinaceus</name>
    <dbReference type="NCBI Taxonomy" id="35708"/>
    <lineage>
        <taxon>Eukaryota</taxon>
        <taxon>Viridiplantae</taxon>
        <taxon>Streptophyta</taxon>
        <taxon>Embryophyta</taxon>
        <taxon>Tracheophyta</taxon>
        <taxon>Spermatophyta</taxon>
        <taxon>Magnoliopsida</taxon>
        <taxon>Liliopsida</taxon>
        <taxon>Poales</taxon>
        <taxon>Poaceae</taxon>
        <taxon>PACMAD clade</taxon>
        <taxon>Arundinoideae</taxon>
        <taxon>Arundineae</taxon>
        <taxon>Arundo</taxon>
    </lineage>
</organism>
<evidence type="ECO:0000256" key="1">
    <source>
        <dbReference type="SAM" id="MobiDB-lite"/>
    </source>
</evidence>
<feature type="region of interest" description="Disordered" evidence="1">
    <location>
        <begin position="1"/>
        <end position="27"/>
    </location>
</feature>
<dbReference type="AlphaFoldDB" id="A0A0A8YW58"/>
<sequence length="27" mass="3099">MRQERRPTLKGRDLMASPLGNSSLVRE</sequence>
<name>A0A0A8YW58_ARUDO</name>
<accession>A0A0A8YW58</accession>
<proteinExistence type="predicted"/>
<evidence type="ECO:0000313" key="2">
    <source>
        <dbReference type="EMBL" id="JAD30831.1"/>
    </source>
</evidence>
<dbReference type="EMBL" id="GBRH01267064">
    <property type="protein sequence ID" value="JAD30831.1"/>
    <property type="molecule type" value="Transcribed_RNA"/>
</dbReference>
<reference evidence="2" key="1">
    <citation type="submission" date="2014-09" db="EMBL/GenBank/DDBJ databases">
        <authorList>
            <person name="Magalhaes I.L.F."/>
            <person name="Oliveira U."/>
            <person name="Santos F.R."/>
            <person name="Vidigal T.H.D.A."/>
            <person name="Brescovit A.D."/>
            <person name="Santos A.J."/>
        </authorList>
    </citation>
    <scope>NUCLEOTIDE SEQUENCE</scope>
    <source>
        <tissue evidence="2">Shoot tissue taken approximately 20 cm above the soil surface</tissue>
    </source>
</reference>